<evidence type="ECO:0000313" key="1">
    <source>
        <dbReference type="EMBL" id="CAG8814948.1"/>
    </source>
</evidence>
<protein>
    <submittedName>
        <fullName evidence="1">3904_t:CDS:1</fullName>
    </submittedName>
</protein>
<dbReference type="InterPro" id="IPR012337">
    <property type="entry name" value="RNaseH-like_sf"/>
</dbReference>
<dbReference type="EMBL" id="CAJVQB010030028">
    <property type="protein sequence ID" value="CAG8814948.1"/>
    <property type="molecule type" value="Genomic_DNA"/>
</dbReference>
<accession>A0ABN7W3G9</accession>
<dbReference type="InterPro" id="IPR052717">
    <property type="entry name" value="Vacuolar_transposase_reg"/>
</dbReference>
<sequence length="336" mass="38985">MDKAEDEDRDDALNIKILQHKSDEEYLSSNDNYLDEMIANENFYISDEAIDNEALPANYIPLSKHKAAKLKSKNWNYFDPFEDKNNSINTVGHCAIHGITKDTDTKFAKSGQQSIEHTFQKASIQNPKKKKLQNQALVEFIIEDDQSLNILESKKFQVFVASLDPNYKLLTNKFVKQMIYAAYNYSSTLLTNQEWNILKSLVNVLLPFAEATTFLGSSKYSMIGFINPIINTLKLGVLPDNYYLDIYEEVDFHNRNIKIVLYEALQHYWKFPTENELLFSLLDPQYKRLEFTSKPEQKLAKDILVRLYNNEQNYISDNSSDSINNNYQSTLDNELS</sequence>
<proteinExistence type="predicted"/>
<dbReference type="SUPFAM" id="SSF53098">
    <property type="entry name" value="Ribonuclease H-like"/>
    <property type="match status" value="1"/>
</dbReference>
<dbReference type="PANTHER" id="PTHR46169">
    <property type="entry name" value="DNA REPLICATION-RELATED ELEMENT FACTOR, ISOFORM A"/>
    <property type="match status" value="1"/>
</dbReference>
<name>A0ABN7W3G9_GIGMA</name>
<keyword evidence="2" id="KW-1185">Reference proteome</keyword>
<evidence type="ECO:0000313" key="2">
    <source>
        <dbReference type="Proteomes" id="UP000789901"/>
    </source>
</evidence>
<dbReference type="PANTHER" id="PTHR46169:SF29">
    <property type="entry name" value="DNA REPLICATION-RELATED ELEMENT FACTOR, ISOFORM A"/>
    <property type="match status" value="1"/>
</dbReference>
<comment type="caution">
    <text evidence="1">The sequence shown here is derived from an EMBL/GenBank/DDBJ whole genome shotgun (WGS) entry which is preliminary data.</text>
</comment>
<organism evidence="1 2">
    <name type="scientific">Gigaspora margarita</name>
    <dbReference type="NCBI Taxonomy" id="4874"/>
    <lineage>
        <taxon>Eukaryota</taxon>
        <taxon>Fungi</taxon>
        <taxon>Fungi incertae sedis</taxon>
        <taxon>Mucoromycota</taxon>
        <taxon>Glomeromycotina</taxon>
        <taxon>Glomeromycetes</taxon>
        <taxon>Diversisporales</taxon>
        <taxon>Gigasporaceae</taxon>
        <taxon>Gigaspora</taxon>
    </lineage>
</organism>
<dbReference type="Proteomes" id="UP000789901">
    <property type="component" value="Unassembled WGS sequence"/>
</dbReference>
<gene>
    <name evidence="1" type="ORF">GMARGA_LOCUS26167</name>
</gene>
<feature type="non-terminal residue" evidence="1">
    <location>
        <position position="336"/>
    </location>
</feature>
<reference evidence="1 2" key="1">
    <citation type="submission" date="2021-06" db="EMBL/GenBank/DDBJ databases">
        <authorList>
            <person name="Kallberg Y."/>
            <person name="Tangrot J."/>
            <person name="Rosling A."/>
        </authorList>
    </citation>
    <scope>NUCLEOTIDE SEQUENCE [LARGE SCALE GENOMIC DNA]</scope>
    <source>
        <strain evidence="1 2">120-4 pot B 10/14</strain>
    </source>
</reference>